<accession>A0A840KHW6</accession>
<sequence>MGEVQVSARVNPELKKRFEQKAKRYGVSMN</sequence>
<reference evidence="1 2" key="1">
    <citation type="submission" date="2020-08" db="EMBL/GenBank/DDBJ databases">
        <title>Functional genomics of gut bacteria from endangered species of beetles.</title>
        <authorList>
            <person name="Carlos-Shanley C."/>
        </authorList>
    </citation>
    <scope>NUCLEOTIDE SEQUENCE [LARGE SCALE GENOMIC DNA]</scope>
    <source>
        <strain evidence="1 2">S00151</strain>
    </source>
</reference>
<keyword evidence="2" id="KW-1185">Reference proteome</keyword>
<dbReference type="AlphaFoldDB" id="A0A840KHW6"/>
<comment type="caution">
    <text evidence="1">The sequence shown here is derived from an EMBL/GenBank/DDBJ whole genome shotgun (WGS) entry which is preliminary data.</text>
</comment>
<evidence type="ECO:0000313" key="1">
    <source>
        <dbReference type="EMBL" id="MBB4807090.1"/>
    </source>
</evidence>
<name>A0A840KHW6_9FLAO</name>
<gene>
    <name evidence="1" type="ORF">HNP38_002394</name>
</gene>
<dbReference type="Proteomes" id="UP000592180">
    <property type="component" value="Unassembled WGS sequence"/>
</dbReference>
<evidence type="ECO:0000313" key="2">
    <source>
        <dbReference type="Proteomes" id="UP000592180"/>
    </source>
</evidence>
<protein>
    <submittedName>
        <fullName evidence="1">Putative HicB family RNase H-like nuclease</fullName>
    </submittedName>
</protein>
<proteinExistence type="predicted"/>
<organism evidence="1 2">
    <name type="scientific">Chryseobacterium defluvii</name>
    <dbReference type="NCBI Taxonomy" id="160396"/>
    <lineage>
        <taxon>Bacteria</taxon>
        <taxon>Pseudomonadati</taxon>
        <taxon>Bacteroidota</taxon>
        <taxon>Flavobacteriia</taxon>
        <taxon>Flavobacteriales</taxon>
        <taxon>Weeksellaceae</taxon>
        <taxon>Chryseobacterium group</taxon>
        <taxon>Chryseobacterium</taxon>
    </lineage>
</organism>
<dbReference type="EMBL" id="JACHLE010000003">
    <property type="protein sequence ID" value="MBB4807090.1"/>
    <property type="molecule type" value="Genomic_DNA"/>
</dbReference>